<dbReference type="Gene3D" id="3.40.50.2000">
    <property type="entry name" value="Glycogen Phosphorylase B"/>
    <property type="match status" value="1"/>
</dbReference>
<dbReference type="Proteomes" id="UP001211015">
    <property type="component" value="Unassembled WGS sequence"/>
</dbReference>
<sequence>MIMKERKHVVINFLIITQGYMRLLYFCEEFNPFSTKKSGIEKKVYSQIMSLREEMDVKVEYSVVPKNTLDRICFILPFIWSKRESNWKAKLMDSSINYRDFEYMYIRKPSLSLKFYSILHYIKKQNPSIKIMMEIPTYPNTNEYHGIKKIMVLKSVNCERKLRKVVDYILTYSRDKTIWGISCLNIANCVDYSSIAPREHYCPIKNTLRMTFVADFMYWHGADRLIQGIAQYKGNYDVILNIVGNGAEIENLKRLANNDSRIIFHGFKTSEEMNEIFNNTDIAIDSLGRHRSGITYNSTLKGKEYSARGIPVVSAVQTEFDYMPGYKYYLKVPADESVIVVDDIVKFFEKVLLDNNYETITTEIRSITENIFDFSKGFKKPIMETIIRGDK</sequence>
<dbReference type="EMBL" id="JAQMLV010000002">
    <property type="protein sequence ID" value="MDB8743712.1"/>
    <property type="molecule type" value="Genomic_DNA"/>
</dbReference>
<evidence type="ECO:0000313" key="2">
    <source>
        <dbReference type="Proteomes" id="UP001211015"/>
    </source>
</evidence>
<name>A0AAW6E3N6_9FIRM</name>
<dbReference type="SUPFAM" id="SSF53756">
    <property type="entry name" value="UDP-Glycosyltransferase/glycogen phosphorylase"/>
    <property type="match status" value="1"/>
</dbReference>
<gene>
    <name evidence="1" type="ORF">PNU62_01640</name>
</gene>
<reference evidence="1" key="1">
    <citation type="submission" date="2023-01" db="EMBL/GenBank/DDBJ databases">
        <title>Human gut microbiome strain richness.</title>
        <authorList>
            <person name="Chen-Liaw A."/>
        </authorList>
    </citation>
    <scope>NUCLEOTIDE SEQUENCE</scope>
    <source>
        <strain evidence="1">1001275st1_F4_1001275B_160808</strain>
    </source>
</reference>
<evidence type="ECO:0000313" key="1">
    <source>
        <dbReference type="EMBL" id="MDB8743712.1"/>
    </source>
</evidence>
<proteinExistence type="predicted"/>
<protein>
    <submittedName>
        <fullName evidence="1">Glycosyltransferase</fullName>
    </submittedName>
</protein>
<organism evidence="1 2">
    <name type="scientific">Ruminococcus bicirculans</name>
    <name type="common">ex Wegman et al. 2014</name>
    <dbReference type="NCBI Taxonomy" id="1160721"/>
    <lineage>
        <taxon>Bacteria</taxon>
        <taxon>Bacillati</taxon>
        <taxon>Bacillota</taxon>
        <taxon>Clostridia</taxon>
        <taxon>Eubacteriales</taxon>
        <taxon>Oscillospiraceae</taxon>
        <taxon>Ruminococcus</taxon>
    </lineage>
</organism>
<dbReference type="AlphaFoldDB" id="A0AAW6E3N6"/>
<accession>A0AAW6E3N6</accession>
<comment type="caution">
    <text evidence="1">The sequence shown here is derived from an EMBL/GenBank/DDBJ whole genome shotgun (WGS) entry which is preliminary data.</text>
</comment>
<dbReference type="RefSeq" id="WP_195387811.1">
    <property type="nucleotide sequence ID" value="NZ_JADNGL010000002.1"/>
</dbReference>